<evidence type="ECO:0000313" key="2">
    <source>
        <dbReference type="Proteomes" id="UP000018227"/>
    </source>
</evidence>
<dbReference type="Proteomes" id="UP000018227">
    <property type="component" value="Unassembled WGS sequence"/>
</dbReference>
<protein>
    <submittedName>
        <fullName evidence="1">Uncharacterized protein</fullName>
    </submittedName>
</protein>
<organism evidence="1 2">
    <name type="scientific">Catonella morbi ATCC 51271</name>
    <dbReference type="NCBI Taxonomy" id="592026"/>
    <lineage>
        <taxon>Bacteria</taxon>
        <taxon>Bacillati</taxon>
        <taxon>Bacillota</taxon>
        <taxon>Clostridia</taxon>
        <taxon>Lachnospirales</taxon>
        <taxon>Lachnospiraceae</taxon>
        <taxon>Catonella</taxon>
    </lineage>
</organism>
<dbReference type="EMBL" id="ACIL03000007">
    <property type="protein sequence ID" value="ESL03750.1"/>
    <property type="molecule type" value="Genomic_DNA"/>
</dbReference>
<evidence type="ECO:0000313" key="1">
    <source>
        <dbReference type="EMBL" id="ESL03750.1"/>
    </source>
</evidence>
<name>V2ZA01_9FIRM</name>
<reference evidence="1 2" key="1">
    <citation type="submission" date="2013-06" db="EMBL/GenBank/DDBJ databases">
        <authorList>
            <person name="Weinstock G."/>
            <person name="Sodergren E."/>
            <person name="Clifton S."/>
            <person name="Fulton L."/>
            <person name="Fulton B."/>
            <person name="Courtney L."/>
            <person name="Fronick C."/>
            <person name="Harrison M."/>
            <person name="Strong C."/>
            <person name="Farmer C."/>
            <person name="Delahaunty K."/>
            <person name="Markovic C."/>
            <person name="Hall O."/>
            <person name="Minx P."/>
            <person name="Tomlinson C."/>
            <person name="Mitreva M."/>
            <person name="Nelson J."/>
            <person name="Hou S."/>
            <person name="Wollam A."/>
            <person name="Pepin K.H."/>
            <person name="Johnson M."/>
            <person name="Bhonagiri V."/>
            <person name="Nash W.E."/>
            <person name="Warren W."/>
            <person name="Chinwalla A."/>
            <person name="Mardis E.R."/>
            <person name="Wilson R.K."/>
        </authorList>
    </citation>
    <scope>NUCLEOTIDE SEQUENCE [LARGE SCALE GENOMIC DNA]</scope>
    <source>
        <strain evidence="1 2">ATCC 51271</strain>
    </source>
</reference>
<accession>V2ZA01</accession>
<proteinExistence type="predicted"/>
<dbReference type="AlphaFoldDB" id="V2ZA01"/>
<dbReference type="HOGENOM" id="CLU_3181618_0_0_9"/>
<sequence length="46" mass="5562">MLTFLKRTVLFFYFFVFPPYLDNKLRLSSITENSLSLFILPYIKSH</sequence>
<comment type="caution">
    <text evidence="1">The sequence shown here is derived from an EMBL/GenBank/DDBJ whole genome shotgun (WGS) entry which is preliminary data.</text>
</comment>
<gene>
    <name evidence="1" type="ORF">GCWU0000282_000915</name>
</gene>
<keyword evidence="2" id="KW-1185">Reference proteome</keyword>